<dbReference type="Gene3D" id="3.30.40.10">
    <property type="entry name" value="Zinc/RING finger domain, C3HC4 (zinc finger)"/>
    <property type="match status" value="1"/>
</dbReference>
<dbReference type="PANTHER" id="PTHR12313">
    <property type="entry name" value="E3 UBIQUITIN-PROTEIN LIGASE RNF5-RELATED"/>
    <property type="match status" value="1"/>
</dbReference>
<comment type="catalytic activity">
    <reaction evidence="1">
        <text>S-ubiquitinyl-[E2 ubiquitin-conjugating enzyme]-L-cysteine + [acceptor protein]-L-lysine = [E2 ubiquitin-conjugating enzyme]-L-cysteine + N(6)-ubiquitinyl-[acceptor protein]-L-lysine.</text>
        <dbReference type="EC" id="2.3.2.27"/>
    </reaction>
</comment>
<evidence type="ECO:0000256" key="3">
    <source>
        <dbReference type="ARBA" id="ARBA00004906"/>
    </source>
</evidence>
<evidence type="ECO:0000256" key="5">
    <source>
        <dbReference type="ARBA" id="ARBA00022679"/>
    </source>
</evidence>
<reference evidence="14 15" key="1">
    <citation type="journal article" date="2018" name="PLoS Genet.">
        <title>Repeat elements organise 3D genome structure and mediate transcription in the filamentous fungus Epichloe festucae.</title>
        <authorList>
            <person name="Winter D.J."/>
            <person name="Ganley A.R.D."/>
            <person name="Young C.A."/>
            <person name="Liachko I."/>
            <person name="Schardl C.L."/>
            <person name="Dupont P.Y."/>
            <person name="Berry D."/>
            <person name="Ram A."/>
            <person name="Scott B."/>
            <person name="Cox M.P."/>
        </authorList>
    </citation>
    <scope>NUCLEOTIDE SEQUENCE [LARGE SCALE GENOMIC DNA]</scope>
    <source>
        <strain evidence="14 15">Fl1</strain>
    </source>
</reference>
<dbReference type="InterPro" id="IPR001841">
    <property type="entry name" value="Znf_RING"/>
</dbReference>
<organism evidence="14 15">
    <name type="scientific">Epichloe festucae (strain Fl1)</name>
    <dbReference type="NCBI Taxonomy" id="877507"/>
    <lineage>
        <taxon>Eukaryota</taxon>
        <taxon>Fungi</taxon>
        <taxon>Dikarya</taxon>
        <taxon>Ascomycota</taxon>
        <taxon>Pezizomycotina</taxon>
        <taxon>Sordariomycetes</taxon>
        <taxon>Hypocreomycetidae</taxon>
        <taxon>Hypocreales</taxon>
        <taxon>Clavicipitaceae</taxon>
        <taxon>Epichloe</taxon>
    </lineage>
</organism>
<sequence>MSSPSALATTMVTAAGIDPMLRSRPNSLSEPPHAPPLLPRLLTVDCPPAARSSSPRQHISAPLLTSTSRRTSRSGNPPMLTTSPSTPTTPTRRRRQPSPCLQMHSRRRSTTTSTLHHPPVQWGEDTIACHAPSDSATNRLDVSVGVGGEDEDFLSAFADHDFSSPSSYPSFTTNLPAAREVSPLDQAAFQPHQAAAAAATATDPGSAAASAAPPRRTSTCTRLFALPARSTTQLFASSVGESQNTLFSNEDWDEPLSQSSPGSFSDMMPPPPRLHHLPSGFDVSSIHKRQHTLASDVAMNNAMIDSLHLPSVPDDDLFGDSLVPQVLESIPGEDMTTIDLTDATEVPQDLTKPNLPETDKRIKISKFQCVICMDGASALTVTHCGHLYCAQCLHSSLHVETTKGKCPMCRAKIDMKSRSAYNTKTKGFWPLELKLMTATKKGKRKAEDIS</sequence>
<evidence type="ECO:0000256" key="4">
    <source>
        <dbReference type="ARBA" id="ARBA00012483"/>
    </source>
</evidence>
<dbReference type="EMBL" id="CP031389">
    <property type="protein sequence ID" value="QPH12353.1"/>
    <property type="molecule type" value="Genomic_DNA"/>
</dbReference>
<comment type="pathway">
    <text evidence="3">Protein modification; protein ubiquitination.</text>
</comment>
<evidence type="ECO:0000256" key="7">
    <source>
        <dbReference type="ARBA" id="ARBA00022771"/>
    </source>
</evidence>
<evidence type="ECO:0000313" key="14">
    <source>
        <dbReference type="EMBL" id="QPH12353.1"/>
    </source>
</evidence>
<dbReference type="GO" id="GO:0005783">
    <property type="term" value="C:endoplasmic reticulum"/>
    <property type="evidence" value="ECO:0007669"/>
    <property type="project" value="InterPro"/>
</dbReference>
<evidence type="ECO:0000256" key="12">
    <source>
        <dbReference type="SAM" id="MobiDB-lite"/>
    </source>
</evidence>
<dbReference type="OrthoDB" id="6270329at2759"/>
<dbReference type="AlphaFoldDB" id="A0A7U3Q0Q1"/>
<gene>
    <name evidence="14" type="ORF">C2857_004497</name>
</gene>
<proteinExistence type="predicted"/>
<evidence type="ECO:0000256" key="1">
    <source>
        <dbReference type="ARBA" id="ARBA00000900"/>
    </source>
</evidence>
<dbReference type="GO" id="GO:0061630">
    <property type="term" value="F:ubiquitin protein ligase activity"/>
    <property type="evidence" value="ECO:0007669"/>
    <property type="project" value="UniProtKB-EC"/>
</dbReference>
<evidence type="ECO:0000256" key="6">
    <source>
        <dbReference type="ARBA" id="ARBA00022723"/>
    </source>
</evidence>
<dbReference type="GO" id="GO:0006511">
    <property type="term" value="P:ubiquitin-dependent protein catabolic process"/>
    <property type="evidence" value="ECO:0007669"/>
    <property type="project" value="InterPro"/>
</dbReference>
<dbReference type="PROSITE" id="PS00518">
    <property type="entry name" value="ZF_RING_1"/>
    <property type="match status" value="1"/>
</dbReference>
<name>A0A7U3Q0Q1_EPIFF</name>
<dbReference type="SMART" id="SM00184">
    <property type="entry name" value="RING"/>
    <property type="match status" value="1"/>
</dbReference>
<keyword evidence="15" id="KW-1185">Reference proteome</keyword>
<dbReference type="PROSITE" id="PS50089">
    <property type="entry name" value="ZF_RING_2"/>
    <property type="match status" value="1"/>
</dbReference>
<keyword evidence="5" id="KW-0808">Transferase</keyword>
<feature type="domain" description="RING-type" evidence="13">
    <location>
        <begin position="369"/>
        <end position="410"/>
    </location>
</feature>
<keyword evidence="8" id="KW-0833">Ubl conjugation pathway</keyword>
<evidence type="ECO:0000259" key="13">
    <source>
        <dbReference type="PROSITE" id="PS50089"/>
    </source>
</evidence>
<dbReference type="Proteomes" id="UP000594364">
    <property type="component" value="Chromosome 5"/>
</dbReference>
<keyword evidence="10" id="KW-0472">Membrane</keyword>
<evidence type="ECO:0000313" key="15">
    <source>
        <dbReference type="Proteomes" id="UP000594364"/>
    </source>
</evidence>
<dbReference type="InterPro" id="IPR045103">
    <property type="entry name" value="RNF5/RNF185-like"/>
</dbReference>
<feature type="region of interest" description="Disordered" evidence="12">
    <location>
        <begin position="16"/>
        <end position="121"/>
    </location>
</feature>
<accession>A0A7U3Q0Q1</accession>
<dbReference type="InterPro" id="IPR013083">
    <property type="entry name" value="Znf_RING/FYVE/PHD"/>
</dbReference>
<keyword evidence="6" id="KW-0479">Metal-binding</keyword>
<dbReference type="InterPro" id="IPR017907">
    <property type="entry name" value="Znf_RING_CS"/>
</dbReference>
<evidence type="ECO:0000256" key="9">
    <source>
        <dbReference type="ARBA" id="ARBA00022833"/>
    </source>
</evidence>
<protein>
    <recommendedName>
        <fullName evidence="4">RING-type E3 ubiquitin transferase</fullName>
        <ecNumber evidence="4">2.3.2.27</ecNumber>
    </recommendedName>
</protein>
<dbReference type="GO" id="GO:0008270">
    <property type="term" value="F:zinc ion binding"/>
    <property type="evidence" value="ECO:0007669"/>
    <property type="project" value="UniProtKB-KW"/>
</dbReference>
<keyword evidence="7 11" id="KW-0863">Zinc-finger</keyword>
<evidence type="ECO:0000256" key="2">
    <source>
        <dbReference type="ARBA" id="ARBA00004308"/>
    </source>
</evidence>
<feature type="region of interest" description="Disordered" evidence="12">
    <location>
        <begin position="249"/>
        <end position="270"/>
    </location>
</feature>
<feature type="compositionally biased region" description="Low complexity" evidence="12">
    <location>
        <begin position="81"/>
        <end position="90"/>
    </location>
</feature>
<keyword evidence="9" id="KW-0862">Zinc</keyword>
<dbReference type="EC" id="2.3.2.27" evidence="4"/>
<dbReference type="Pfam" id="PF13920">
    <property type="entry name" value="zf-C3HC4_3"/>
    <property type="match status" value="1"/>
</dbReference>
<evidence type="ECO:0000256" key="8">
    <source>
        <dbReference type="ARBA" id="ARBA00022786"/>
    </source>
</evidence>
<evidence type="ECO:0000256" key="11">
    <source>
        <dbReference type="PROSITE-ProRule" id="PRU00175"/>
    </source>
</evidence>
<comment type="subcellular location">
    <subcellularLocation>
        <location evidence="2">Endomembrane system</location>
    </subcellularLocation>
</comment>
<dbReference type="SUPFAM" id="SSF57850">
    <property type="entry name" value="RING/U-box"/>
    <property type="match status" value="1"/>
</dbReference>
<feature type="region of interest" description="Disordered" evidence="12">
    <location>
        <begin position="190"/>
        <end position="214"/>
    </location>
</feature>
<evidence type="ECO:0000256" key="10">
    <source>
        <dbReference type="ARBA" id="ARBA00023136"/>
    </source>
</evidence>